<accession>A0A8C6SL24</accession>
<dbReference type="PANTHER" id="PTHR24111">
    <property type="entry name" value="LEUCINE-RICH REPEAT-CONTAINING PROTEIN 34"/>
    <property type="match status" value="1"/>
</dbReference>
<dbReference type="Ensembl" id="ENSNMLT00000008934.1">
    <property type="protein sequence ID" value="ENSNMLP00000007853.1"/>
    <property type="gene ID" value="ENSNMLG00000005596.1"/>
</dbReference>
<keyword evidence="4" id="KW-1185">Reference proteome</keyword>
<keyword evidence="1" id="KW-0677">Repeat</keyword>
<feature type="compositionally biased region" description="Low complexity" evidence="2">
    <location>
        <begin position="271"/>
        <end position="281"/>
    </location>
</feature>
<evidence type="ECO:0000313" key="3">
    <source>
        <dbReference type="Ensembl" id="ENSNMLP00000007853.1"/>
    </source>
</evidence>
<dbReference type="SMART" id="SM00368">
    <property type="entry name" value="LRR_RI"/>
    <property type="match status" value="3"/>
</dbReference>
<reference evidence="3" key="1">
    <citation type="submission" date="2025-08" db="UniProtKB">
        <authorList>
            <consortium name="Ensembl"/>
        </authorList>
    </citation>
    <scope>IDENTIFICATION</scope>
</reference>
<dbReference type="PANTHER" id="PTHR24111:SF3">
    <property type="entry name" value="LEUCINE-RICH REPEAT-CONTAINING PROTEIN 73"/>
    <property type="match status" value="1"/>
</dbReference>
<proteinExistence type="predicted"/>
<feature type="region of interest" description="Disordered" evidence="2">
    <location>
        <begin position="234"/>
        <end position="288"/>
    </location>
</feature>
<dbReference type="AlphaFoldDB" id="A0A8C6SL24"/>
<evidence type="ECO:0000256" key="2">
    <source>
        <dbReference type="SAM" id="MobiDB-lite"/>
    </source>
</evidence>
<protein>
    <submittedName>
        <fullName evidence="3">Leucine rich repeat containing 73</fullName>
    </submittedName>
</protein>
<organism evidence="3 4">
    <name type="scientific">Neogobius melanostomus</name>
    <name type="common">round goby</name>
    <dbReference type="NCBI Taxonomy" id="47308"/>
    <lineage>
        <taxon>Eukaryota</taxon>
        <taxon>Metazoa</taxon>
        <taxon>Chordata</taxon>
        <taxon>Craniata</taxon>
        <taxon>Vertebrata</taxon>
        <taxon>Euteleostomi</taxon>
        <taxon>Actinopterygii</taxon>
        <taxon>Neopterygii</taxon>
        <taxon>Teleostei</taxon>
        <taxon>Neoteleostei</taxon>
        <taxon>Acanthomorphata</taxon>
        <taxon>Gobiaria</taxon>
        <taxon>Gobiiformes</taxon>
        <taxon>Gobioidei</taxon>
        <taxon>Gobiidae</taxon>
        <taxon>Benthophilinae</taxon>
        <taxon>Neogobiini</taxon>
        <taxon>Neogobius</taxon>
    </lineage>
</organism>
<dbReference type="InterPro" id="IPR052201">
    <property type="entry name" value="LRR-containing_regulator"/>
</dbReference>
<evidence type="ECO:0000313" key="4">
    <source>
        <dbReference type="Proteomes" id="UP000694523"/>
    </source>
</evidence>
<sequence length="288" mass="31309">MVPVCIQFCEDALSPVEVRSVVQSLDEDRVQLVSLRGCRVSDQDFERICESVGRSRSLLQLHLSLGLVSGPDRTRDLARALLRNRICLCLSLHGNALAAPDALVRSLALHPALLSLDLGDCSLSDQTLEQVCGLLPPDGARPGLKELTLSSNPAVSARGWTRLCVAVAHSSQLRVLRLDYNALGDRVAEMLAVAVASSRTLETLDLEGTGLTNTSAQNRISPEIQTEIQDLLSETDDEPIRERRRQQPPVQRREAGSAVRPLSGNRTDPHTVLLTSGLGDSLLDETQM</sequence>
<dbReference type="SUPFAM" id="SSF52047">
    <property type="entry name" value="RNI-like"/>
    <property type="match status" value="1"/>
</dbReference>
<reference evidence="3" key="2">
    <citation type="submission" date="2025-09" db="UniProtKB">
        <authorList>
            <consortium name="Ensembl"/>
        </authorList>
    </citation>
    <scope>IDENTIFICATION</scope>
</reference>
<dbReference type="Proteomes" id="UP000694523">
    <property type="component" value="Unplaced"/>
</dbReference>
<dbReference type="Gene3D" id="3.80.10.10">
    <property type="entry name" value="Ribonuclease Inhibitor"/>
    <property type="match status" value="1"/>
</dbReference>
<dbReference type="InterPro" id="IPR032675">
    <property type="entry name" value="LRR_dom_sf"/>
</dbReference>
<evidence type="ECO:0000256" key="1">
    <source>
        <dbReference type="ARBA" id="ARBA00022737"/>
    </source>
</evidence>
<name>A0A8C6SL24_9GOBI</name>